<dbReference type="PROSITE" id="PS50068">
    <property type="entry name" value="LDLRA_2"/>
    <property type="match status" value="1"/>
</dbReference>
<feature type="transmembrane region" description="Helical" evidence="4">
    <location>
        <begin position="523"/>
        <end position="547"/>
    </location>
</feature>
<evidence type="ECO:0000313" key="7">
    <source>
        <dbReference type="Proteomes" id="UP001075354"/>
    </source>
</evidence>
<name>A0AAV7XET8_9NEOP</name>
<dbReference type="PANTHER" id="PTHR47537">
    <property type="entry name" value="CUBILIN"/>
    <property type="match status" value="1"/>
</dbReference>
<keyword evidence="4" id="KW-1133">Transmembrane helix</keyword>
<dbReference type="AlphaFoldDB" id="A0AAV7XET8"/>
<dbReference type="InterPro" id="IPR056707">
    <property type="entry name" value="DUF7805"/>
</dbReference>
<keyword evidence="1 2" id="KW-1015">Disulfide bond</keyword>
<evidence type="ECO:0000256" key="2">
    <source>
        <dbReference type="PROSITE-ProRule" id="PRU00124"/>
    </source>
</evidence>
<dbReference type="SMART" id="SM00192">
    <property type="entry name" value="LDLa"/>
    <property type="match status" value="1"/>
</dbReference>
<dbReference type="InterPro" id="IPR053207">
    <property type="entry name" value="Non-NMDA_GluR_Accessory"/>
</dbReference>
<evidence type="ECO:0000256" key="3">
    <source>
        <dbReference type="SAM" id="MobiDB-lite"/>
    </source>
</evidence>
<comment type="caution">
    <text evidence="6">The sequence shown here is derived from an EMBL/GenBank/DDBJ whole genome shotgun (WGS) entry which is preliminary data.</text>
</comment>
<dbReference type="InterPro" id="IPR002172">
    <property type="entry name" value="LDrepeatLR_classA_rpt"/>
</dbReference>
<gene>
    <name evidence="6" type="ORF">ONE63_002027</name>
</gene>
<accession>A0AAV7XET8</accession>
<feature type="compositionally biased region" description="Low complexity" evidence="3">
    <location>
        <begin position="578"/>
        <end position="595"/>
    </location>
</feature>
<keyword evidence="7" id="KW-1185">Reference proteome</keyword>
<organism evidence="6 7">
    <name type="scientific">Megalurothrips usitatus</name>
    <name type="common">bean blossom thrips</name>
    <dbReference type="NCBI Taxonomy" id="439358"/>
    <lineage>
        <taxon>Eukaryota</taxon>
        <taxon>Metazoa</taxon>
        <taxon>Ecdysozoa</taxon>
        <taxon>Arthropoda</taxon>
        <taxon>Hexapoda</taxon>
        <taxon>Insecta</taxon>
        <taxon>Pterygota</taxon>
        <taxon>Neoptera</taxon>
        <taxon>Paraneoptera</taxon>
        <taxon>Thysanoptera</taxon>
        <taxon>Terebrantia</taxon>
        <taxon>Thripoidea</taxon>
        <taxon>Thripidae</taxon>
        <taxon>Megalurothrips</taxon>
    </lineage>
</organism>
<evidence type="ECO:0000256" key="1">
    <source>
        <dbReference type="ARBA" id="ARBA00023157"/>
    </source>
</evidence>
<comment type="caution">
    <text evidence="2">Lacks conserved residue(s) required for the propagation of feature annotation.</text>
</comment>
<feature type="region of interest" description="Disordered" evidence="3">
    <location>
        <begin position="575"/>
        <end position="648"/>
    </location>
</feature>
<dbReference type="Proteomes" id="UP001075354">
    <property type="component" value="Chromosome 11"/>
</dbReference>
<keyword evidence="4" id="KW-0812">Transmembrane</keyword>
<proteinExistence type="predicted"/>
<evidence type="ECO:0000256" key="4">
    <source>
        <dbReference type="SAM" id="Phobius"/>
    </source>
</evidence>
<evidence type="ECO:0000259" key="5">
    <source>
        <dbReference type="Pfam" id="PF25090"/>
    </source>
</evidence>
<dbReference type="Pfam" id="PF25090">
    <property type="entry name" value="DUF7805"/>
    <property type="match status" value="1"/>
</dbReference>
<feature type="disulfide bond" evidence="2">
    <location>
        <begin position="472"/>
        <end position="484"/>
    </location>
</feature>
<dbReference type="GO" id="GO:0005886">
    <property type="term" value="C:plasma membrane"/>
    <property type="evidence" value="ECO:0007669"/>
    <property type="project" value="TreeGrafter"/>
</dbReference>
<protein>
    <recommendedName>
        <fullName evidence="5">DUF7805 domain-containing protein</fullName>
    </recommendedName>
</protein>
<evidence type="ECO:0000313" key="6">
    <source>
        <dbReference type="EMBL" id="KAJ1522885.1"/>
    </source>
</evidence>
<dbReference type="PANTHER" id="PTHR47537:SF8">
    <property type="entry name" value="CUB DOMAIN-CONTAINING PROTEIN"/>
    <property type="match status" value="1"/>
</dbReference>
<dbReference type="CDD" id="cd00112">
    <property type="entry name" value="LDLa"/>
    <property type="match status" value="1"/>
</dbReference>
<dbReference type="EMBL" id="JAPTSV010000011">
    <property type="protein sequence ID" value="KAJ1522885.1"/>
    <property type="molecule type" value="Genomic_DNA"/>
</dbReference>
<sequence length="648" mass="69898">MRLRIWDGGGTSGLPVLASHCDTDGPRLCAHAALGNATRTTRSCGPHESYESSGNDLTMQHTVAEGTALHPAHWRLHYEFVDTTLGGEPWSGRGAILATGAVSSAGRPLSRPPIPCARLFRKLRSGEVTSPRNVFMFGRGGATNLSCIYRIEAAANERIRLTVDKAAFGGDPDSCSTVADPHTGRPTCAYAVGARTSELRLWEVPWRDVRLPRACLCDNSTVAPRSFVYESASRVLELTFTVTQLNVTEDFEDLYFRATFEIVRNAECSRKQRLRGAGGEIEFESPASSRSDLSCEGFPWMVEAHENKSLFLLTWGSFLPVSGPVDDGATRCHTKSRILLYSGRPLRLLRVVCPLKQRERGFMLQLFSEEWFGLPAGQQLPAAPPGTQSYSAVAAALATAGHGAPSFLVEWVGRDQAAAALHWLEISRPKQALQQLLWAGDKGAKPPPDLVPKGNLSLGWDCPHKPAPVTVCSAPPRCPELNACISETLWCDGRANCPFGFDEADPKCEFIGRAIFTWLPGGLYFVMACAGAACAVLLLACLACLLCRARARRRRLQAKQDSALGYSHGYSSGAGTLSSVTSSRGTIGSRGSLSAGHGGGSLPGTYRRTKTRRRSDGTGRRLSGVDGDAIANQPRRVPTSELLLDANS</sequence>
<keyword evidence="4" id="KW-0472">Membrane</keyword>
<feature type="domain" description="DUF7805" evidence="5">
    <location>
        <begin position="265"/>
        <end position="431"/>
    </location>
</feature>
<reference evidence="6" key="1">
    <citation type="submission" date="2022-12" db="EMBL/GenBank/DDBJ databases">
        <title>Chromosome-level genome assembly of the bean flower thrips Megalurothrips usitatus.</title>
        <authorList>
            <person name="Ma L."/>
            <person name="Liu Q."/>
            <person name="Li H."/>
            <person name="Cai W."/>
        </authorList>
    </citation>
    <scope>NUCLEOTIDE SEQUENCE</scope>
    <source>
        <strain evidence="6">Cailab_2022a</strain>
    </source>
</reference>